<organism evidence="1 2">
    <name type="scientific">Falsiroseomonas bella</name>
    <dbReference type="NCBI Taxonomy" id="2184016"/>
    <lineage>
        <taxon>Bacteria</taxon>
        <taxon>Pseudomonadati</taxon>
        <taxon>Pseudomonadota</taxon>
        <taxon>Alphaproteobacteria</taxon>
        <taxon>Acetobacterales</taxon>
        <taxon>Roseomonadaceae</taxon>
        <taxon>Falsiroseomonas</taxon>
    </lineage>
</organism>
<dbReference type="EMBL" id="QGNA01000002">
    <property type="protein sequence ID" value="PWS37141.1"/>
    <property type="molecule type" value="Genomic_DNA"/>
</dbReference>
<dbReference type="Proteomes" id="UP000245765">
    <property type="component" value="Unassembled WGS sequence"/>
</dbReference>
<evidence type="ECO:0000313" key="2">
    <source>
        <dbReference type="Proteomes" id="UP000245765"/>
    </source>
</evidence>
<name>A0A317FDI4_9PROT</name>
<protein>
    <submittedName>
        <fullName evidence="1">Uncharacterized protein</fullName>
    </submittedName>
</protein>
<evidence type="ECO:0000313" key="1">
    <source>
        <dbReference type="EMBL" id="PWS37141.1"/>
    </source>
</evidence>
<sequence length="148" mass="16186">MAMADLRLAHTGVTTTTGQRVDISVQPEGRHHKGRVLRWHGGVYDVELPDAEALKLLRVLLAHYAVPETTRPPSGRVTRLTVEVALQDAAAEAPRRTAATCRLFSLALARLCAGEAEGLVADETGERRVVWRFTAPTRRRAANRAGET</sequence>
<reference evidence="2" key="1">
    <citation type="submission" date="2018-05" db="EMBL/GenBank/DDBJ databases">
        <authorList>
            <person name="Du Z."/>
            <person name="Wang X."/>
        </authorList>
    </citation>
    <scope>NUCLEOTIDE SEQUENCE [LARGE SCALE GENOMIC DNA]</scope>
    <source>
        <strain evidence="2">CQN31</strain>
    </source>
</reference>
<keyword evidence="2" id="KW-1185">Reference proteome</keyword>
<dbReference type="AlphaFoldDB" id="A0A317FDI4"/>
<proteinExistence type="predicted"/>
<gene>
    <name evidence="1" type="ORF">DFH01_09750</name>
</gene>
<dbReference type="RefSeq" id="WP_109870251.1">
    <property type="nucleotide sequence ID" value="NZ_QGNA01000002.1"/>
</dbReference>
<accession>A0A317FDI4</accession>
<comment type="caution">
    <text evidence="1">The sequence shown here is derived from an EMBL/GenBank/DDBJ whole genome shotgun (WGS) entry which is preliminary data.</text>
</comment>